<reference evidence="3 4" key="1">
    <citation type="journal article" date="2024" name="Nat. Commun.">
        <title>Phylogenomics reveals the evolutionary origins of lichenization in chlorophyte algae.</title>
        <authorList>
            <person name="Puginier C."/>
            <person name="Libourel C."/>
            <person name="Otte J."/>
            <person name="Skaloud P."/>
            <person name="Haon M."/>
            <person name="Grisel S."/>
            <person name="Petersen M."/>
            <person name="Berrin J.G."/>
            <person name="Delaux P.M."/>
            <person name="Dal Grande F."/>
            <person name="Keller J."/>
        </authorList>
    </citation>
    <scope>NUCLEOTIDE SEQUENCE [LARGE SCALE GENOMIC DNA]</scope>
    <source>
        <strain evidence="3 4">SAG 245.80</strain>
    </source>
</reference>
<feature type="region of interest" description="Disordered" evidence="1">
    <location>
        <begin position="349"/>
        <end position="373"/>
    </location>
</feature>
<dbReference type="EMBL" id="JALJOU010000051">
    <property type="protein sequence ID" value="KAK9828412.1"/>
    <property type="molecule type" value="Genomic_DNA"/>
</dbReference>
<dbReference type="InterPro" id="IPR056026">
    <property type="entry name" value="DUF7607"/>
</dbReference>
<accession>A0AAW1R3W4</accession>
<feature type="compositionally biased region" description="Low complexity" evidence="1">
    <location>
        <begin position="353"/>
        <end position="364"/>
    </location>
</feature>
<evidence type="ECO:0000313" key="3">
    <source>
        <dbReference type="EMBL" id="KAK9828412.1"/>
    </source>
</evidence>
<dbReference type="Proteomes" id="UP001445335">
    <property type="component" value="Unassembled WGS sequence"/>
</dbReference>
<feature type="domain" description="DUF7607" evidence="2">
    <location>
        <begin position="202"/>
        <end position="312"/>
    </location>
</feature>
<organism evidence="3 4">
    <name type="scientific">Elliptochloris bilobata</name>
    <dbReference type="NCBI Taxonomy" id="381761"/>
    <lineage>
        <taxon>Eukaryota</taxon>
        <taxon>Viridiplantae</taxon>
        <taxon>Chlorophyta</taxon>
        <taxon>core chlorophytes</taxon>
        <taxon>Trebouxiophyceae</taxon>
        <taxon>Trebouxiophyceae incertae sedis</taxon>
        <taxon>Elliptochloris clade</taxon>
        <taxon>Elliptochloris</taxon>
    </lineage>
</organism>
<dbReference type="AlphaFoldDB" id="A0AAW1R3W4"/>
<evidence type="ECO:0000256" key="1">
    <source>
        <dbReference type="SAM" id="MobiDB-lite"/>
    </source>
</evidence>
<feature type="region of interest" description="Disordered" evidence="1">
    <location>
        <begin position="306"/>
        <end position="335"/>
    </location>
</feature>
<name>A0AAW1R3W4_9CHLO</name>
<sequence>MTPREAVLRLQADKEAILQSKRQGVDALQRAYTQQHAKLLYCFRDPRRRPGPFHKRGCGLLCAVVPGQGLPQPLFAHVTPLPCTPARRGLPVFGPLRTNAPELRRARTELGWARALGCGQLPEQLQRQRQALVRRVLLRDHAQPGGPSQGPDSATVPAADATLQKQRLLDMGGAGSFAATLATAAEAGAGQAAAAAQLARQAMVSEAVADQLEAMAARWREAQVPKLAPRARHVWREGQDPRRRAQWQTERKEMQERLVRQAVELAQLHASPAPGRAPKAAATRACGDLQPSLEDALQRGWQLELAAQPEAPPKAPRDESARVPRRLPAGARPSSAAAVALGADAYDFPSSDETAAAEGSAPDAAEPHADGMLGDDFGDSLAEFPSTESDAEVDVCTVDDDNRVNAADATAGACDDPGLGDGAAVDVLERPRGMKHQQRIAHGFLRRCKVQIVSMIGSRPGHVLLQAVHQLGCHSLFRDRMLLQLLCNQSAEFLAKMTQLTQGKEVVVQARPGLH</sequence>
<dbReference type="Pfam" id="PF24580">
    <property type="entry name" value="DUF7607"/>
    <property type="match status" value="1"/>
</dbReference>
<evidence type="ECO:0000313" key="4">
    <source>
        <dbReference type="Proteomes" id="UP001445335"/>
    </source>
</evidence>
<feature type="compositionally biased region" description="Basic and acidic residues" evidence="1">
    <location>
        <begin position="234"/>
        <end position="251"/>
    </location>
</feature>
<evidence type="ECO:0000259" key="2">
    <source>
        <dbReference type="Pfam" id="PF24580"/>
    </source>
</evidence>
<comment type="caution">
    <text evidence="3">The sequence shown here is derived from an EMBL/GenBank/DDBJ whole genome shotgun (WGS) entry which is preliminary data.</text>
</comment>
<proteinExistence type="predicted"/>
<feature type="region of interest" description="Disordered" evidence="1">
    <location>
        <begin position="232"/>
        <end position="251"/>
    </location>
</feature>
<protein>
    <recommendedName>
        <fullName evidence="2">DUF7607 domain-containing protein</fullName>
    </recommendedName>
</protein>
<gene>
    <name evidence="3" type="ORF">WJX81_005530</name>
</gene>
<feature type="compositionally biased region" description="Low complexity" evidence="1">
    <location>
        <begin position="326"/>
        <end position="335"/>
    </location>
</feature>
<keyword evidence="4" id="KW-1185">Reference proteome</keyword>